<evidence type="ECO:0000256" key="2">
    <source>
        <dbReference type="ARBA" id="ARBA00022723"/>
    </source>
</evidence>
<dbReference type="InterPro" id="IPR002227">
    <property type="entry name" value="Tyrosinase_Cu-bd"/>
</dbReference>
<feature type="binding site" evidence="7">
    <location>
        <position position="346"/>
    </location>
    <ligand>
        <name>Cu cation</name>
        <dbReference type="ChEBI" id="CHEBI:23378"/>
        <label>B</label>
    </ligand>
</feature>
<dbReference type="Gene3D" id="1.10.1280.10">
    <property type="entry name" value="Di-copper center containing domain from catechol oxidase"/>
    <property type="match status" value="1"/>
</dbReference>
<protein>
    <submittedName>
        <fullName evidence="13">Polyphenol oxidase 6</fullName>
    </submittedName>
</protein>
<feature type="disulfide bond" evidence="8">
    <location>
        <begin position="112"/>
        <end position="125"/>
    </location>
</feature>
<dbReference type="InterPro" id="IPR022740">
    <property type="entry name" value="Polyphenol_oxidase_C"/>
</dbReference>
<feature type="binding site" evidence="7">
    <location>
        <position position="379"/>
    </location>
    <ligand>
        <name>Cu cation</name>
        <dbReference type="ChEBI" id="CHEBI:23378"/>
        <label>B</label>
    </ligand>
</feature>
<sequence length="598" mass="67125">MQAMNTHLLLSPPTTVIDRRPNDLFPTKLSSQSSCVNRKGRRSCSVGHEGANGAHNINPTCSIKPEADEDRRNKMDRRNVLIGLGGAGLGLGLDTNLLASGAPIPPPDFSTCGKTTDEVTGLDCCPPTSEVKTPTRFKPVAPPKSSVRTRLAAQNAVKDPDYIKKYRRATELMKGLDVDDPHNFWNQAKVHCSYCDGAFNQNLAGYKCLEIQVHNSWLFFPFHRWYLFFYERILGSLIDDPTFALPFWNWDSPDGMYLPELFELDNGASPLYDHYRNTKHRQKDFLLDLNYSGTDVHQDPKTLIDNNLKTMNRQMNTKDRCVFFGQPYRAGDCPNPGGGNIELIPHNTVHNWTGDPKWLAEDMGKFYSSARDPIFFAHHSNVDRMWHLWLEKIGGKNLEQDDWLNAEFYFYNEKKELVSVNVQDSIDIGILGYAYEDVDIPWLTTKPTARKPANKAKPDGLGLQDQSSAAKGGFSLDSKISIAVPRPKQGVEKAEREEILILRDIKFPSDQGLKFDVYVNDDADTPSQPSQSEFAGSFVHVPHKHVMTFKTNLYLGITRLLKDVGADKAASVVVTLVPRYRNGPVTIGAISIEQSSCD</sequence>
<dbReference type="Pfam" id="PF12142">
    <property type="entry name" value="PPO1_DWL"/>
    <property type="match status" value="1"/>
</dbReference>
<feature type="cross-link" description="2'-(S-cysteinyl)-histidine (Cys-His)" evidence="9">
    <location>
        <begin position="195"/>
        <end position="214"/>
    </location>
</feature>
<dbReference type="AlphaFoldDB" id="D6P745"/>
<evidence type="ECO:0000313" key="13">
    <source>
        <dbReference type="EMBL" id="ADF59060.1"/>
    </source>
</evidence>
<evidence type="ECO:0000259" key="11">
    <source>
        <dbReference type="PROSITE" id="PS00497"/>
    </source>
</evidence>
<keyword evidence="2 7" id="KW-0479">Metal-binding</keyword>
<keyword evidence="4" id="KW-0560">Oxidoreductase</keyword>
<dbReference type="Pfam" id="PF12143">
    <property type="entry name" value="PPO1_KFDV"/>
    <property type="match status" value="1"/>
</dbReference>
<feature type="domain" description="Tyrosinase copper-binding" evidence="11">
    <location>
        <begin position="214"/>
        <end position="231"/>
    </location>
</feature>
<feature type="region of interest" description="Disordered" evidence="10">
    <location>
        <begin position="1"/>
        <end position="22"/>
    </location>
</feature>
<dbReference type="InterPro" id="IPR022739">
    <property type="entry name" value="Polyphenol_oxidase_cen"/>
</dbReference>
<dbReference type="InterPro" id="IPR008922">
    <property type="entry name" value="Di-copper_centre_dom_sf"/>
</dbReference>
<dbReference type="PRINTS" id="PR00092">
    <property type="entry name" value="TYROSINASE"/>
</dbReference>
<evidence type="ECO:0000259" key="12">
    <source>
        <dbReference type="PROSITE" id="PS00498"/>
    </source>
</evidence>
<evidence type="ECO:0000256" key="8">
    <source>
        <dbReference type="PIRSR" id="PIRSR000290-2"/>
    </source>
</evidence>
<dbReference type="InterPro" id="IPR050316">
    <property type="entry name" value="Tyrosinase/Hemocyanin"/>
</dbReference>
<evidence type="ECO:0000256" key="7">
    <source>
        <dbReference type="PIRSR" id="PIRSR000290-1"/>
    </source>
</evidence>
<evidence type="ECO:0000256" key="5">
    <source>
        <dbReference type="ARBA" id="ARBA00023008"/>
    </source>
</evidence>
<dbReference type="PANTHER" id="PTHR11474">
    <property type="entry name" value="TYROSINASE FAMILY MEMBER"/>
    <property type="match status" value="1"/>
</dbReference>
<evidence type="ECO:0000256" key="10">
    <source>
        <dbReference type="SAM" id="MobiDB-lite"/>
    </source>
</evidence>
<proteinExistence type="evidence at transcript level"/>
<organism evidence="13">
    <name type="scientific">Pyrus x bretschneideri</name>
    <name type="common">Chinese white pear</name>
    <dbReference type="NCBI Taxonomy" id="225117"/>
    <lineage>
        <taxon>Eukaryota</taxon>
        <taxon>Viridiplantae</taxon>
        <taxon>Streptophyta</taxon>
        <taxon>Embryophyta</taxon>
        <taxon>Tracheophyta</taxon>
        <taxon>Spermatophyta</taxon>
        <taxon>Magnoliopsida</taxon>
        <taxon>eudicotyledons</taxon>
        <taxon>Gunneridae</taxon>
        <taxon>Pentapetalae</taxon>
        <taxon>rosids</taxon>
        <taxon>fabids</taxon>
        <taxon>Rosales</taxon>
        <taxon>Rosaceae</taxon>
        <taxon>Amygdaloideae</taxon>
        <taxon>Maleae</taxon>
        <taxon>Pyrus</taxon>
    </lineage>
</organism>
<keyword evidence="6 8" id="KW-1015">Disulfide bond</keyword>
<dbReference type="PROSITE" id="PS00498">
    <property type="entry name" value="TYROSINASE_2"/>
    <property type="match status" value="1"/>
</dbReference>
<evidence type="ECO:0000256" key="9">
    <source>
        <dbReference type="PIRSR" id="PIRSR000290-3"/>
    </source>
</evidence>
<evidence type="ECO:0000256" key="1">
    <source>
        <dbReference type="ARBA" id="ARBA00009928"/>
    </source>
</evidence>
<comment type="similarity">
    <text evidence="1">Belongs to the tyrosinase family.</text>
</comment>
<feature type="binding site" evidence="7">
    <location>
        <position position="223"/>
    </location>
    <ligand>
        <name>Cu cation</name>
        <dbReference type="ChEBI" id="CHEBI:23378"/>
        <label>A</label>
    </ligand>
</feature>
<dbReference type="PROSITE" id="PS00497">
    <property type="entry name" value="TYROSINASE_1"/>
    <property type="match status" value="1"/>
</dbReference>
<evidence type="ECO:0000256" key="6">
    <source>
        <dbReference type="ARBA" id="ARBA00023157"/>
    </source>
</evidence>
<dbReference type="Pfam" id="PF00264">
    <property type="entry name" value="Tyrosinase"/>
    <property type="match status" value="1"/>
</dbReference>
<dbReference type="EMBL" id="GU906267">
    <property type="protein sequence ID" value="ADF59060.1"/>
    <property type="molecule type" value="mRNA"/>
</dbReference>
<feature type="domain" description="Tyrosinase copper-binding" evidence="12">
    <location>
        <begin position="372"/>
        <end position="383"/>
    </location>
</feature>
<name>D6P745_9ROSA</name>
<feature type="disulfide bond" evidence="8">
    <location>
        <begin position="124"/>
        <end position="192"/>
    </location>
</feature>
<reference evidence="13" key="1">
    <citation type="submission" date="2010-02" db="EMBL/GenBank/DDBJ databases">
        <authorList>
            <person name="Yan H."/>
            <person name="Guan J."/>
            <person name="Li G."/>
        </authorList>
    </citation>
    <scope>NUCLEOTIDE SEQUENCE</scope>
</reference>
<dbReference type="GO" id="GO:0046872">
    <property type="term" value="F:metal ion binding"/>
    <property type="evidence" value="ECO:0007669"/>
    <property type="project" value="UniProtKB-KW"/>
</dbReference>
<accession>D6P745</accession>
<dbReference type="PIRSF" id="PIRSF000290">
    <property type="entry name" value="PPO_plant"/>
    <property type="match status" value="1"/>
</dbReference>
<feature type="region of interest" description="Disordered" evidence="10">
    <location>
        <begin position="46"/>
        <end position="71"/>
    </location>
</feature>
<evidence type="ECO:0000256" key="3">
    <source>
        <dbReference type="ARBA" id="ARBA00022784"/>
    </source>
</evidence>
<keyword evidence="5 7" id="KW-0186">Copper</keyword>
<dbReference type="InterPro" id="IPR016213">
    <property type="entry name" value="Polyphenol_oxidase"/>
</dbReference>
<feature type="region of interest" description="Disordered" evidence="10">
    <location>
        <begin position="448"/>
        <end position="470"/>
    </location>
</feature>
<feature type="binding site" evidence="7">
    <location>
        <position position="191"/>
    </location>
    <ligand>
        <name>Cu cation</name>
        <dbReference type="ChEBI" id="CHEBI:23378"/>
        <label>A</label>
    </ligand>
</feature>
<feature type="binding site" evidence="7">
    <location>
        <position position="350"/>
    </location>
    <ligand>
        <name>Cu cation</name>
        <dbReference type="ChEBI" id="CHEBI:23378"/>
        <label>B</label>
    </ligand>
</feature>
<dbReference type="PANTHER" id="PTHR11474:SF95">
    <property type="entry name" value="POLYPHENOL OXIDASE, CHLOROPLASTIC-LIKE"/>
    <property type="match status" value="1"/>
</dbReference>
<keyword evidence="3" id="KW-0883">Thioether bond</keyword>
<dbReference type="GO" id="GO:0046148">
    <property type="term" value="P:pigment biosynthetic process"/>
    <property type="evidence" value="ECO:0007669"/>
    <property type="project" value="InterPro"/>
</dbReference>
<evidence type="ECO:0000256" key="4">
    <source>
        <dbReference type="ARBA" id="ARBA00023002"/>
    </source>
</evidence>
<comment type="cofactor">
    <cofactor evidence="7">
        <name>Cu(2+)</name>
        <dbReference type="ChEBI" id="CHEBI:29036"/>
    </cofactor>
    <text evidence="7">Binds 2 copper ions per subunit.</text>
</comment>
<dbReference type="SUPFAM" id="SSF48056">
    <property type="entry name" value="Di-copper centre-containing domain"/>
    <property type="match status" value="1"/>
</dbReference>
<feature type="binding site" evidence="7">
    <location>
        <position position="214"/>
    </location>
    <ligand>
        <name>Cu cation</name>
        <dbReference type="ChEBI" id="CHEBI:23378"/>
        <label>A</label>
    </ligand>
</feature>
<dbReference type="GO" id="GO:0004097">
    <property type="term" value="F:catechol oxidase activity"/>
    <property type="evidence" value="ECO:0007669"/>
    <property type="project" value="InterPro"/>
</dbReference>